<dbReference type="InterPro" id="IPR040347">
    <property type="entry name" value="YBP1/2"/>
</dbReference>
<dbReference type="PANTHER" id="PTHR28020">
    <property type="entry name" value="YAP1-BINDING PROTEIN 1-RELATED"/>
    <property type="match status" value="1"/>
</dbReference>
<dbReference type="AlphaFoldDB" id="A0A9P8TFD7"/>
<dbReference type="InterPro" id="IPR013877">
    <property type="entry name" value="YAP-bd/ALF4/Glomulin"/>
</dbReference>
<reference evidence="1" key="1">
    <citation type="journal article" date="2021" name="Open Biol.">
        <title>Shared evolutionary footprints suggest mitochondrial oxidative damage underlies multiple complex I losses in fungi.</title>
        <authorList>
            <person name="Schikora-Tamarit M.A."/>
            <person name="Marcet-Houben M."/>
            <person name="Nosek J."/>
            <person name="Gabaldon T."/>
        </authorList>
    </citation>
    <scope>NUCLEOTIDE SEQUENCE</scope>
    <source>
        <strain evidence="1">CBS2887</strain>
    </source>
</reference>
<reference evidence="1" key="2">
    <citation type="submission" date="2021-01" db="EMBL/GenBank/DDBJ databases">
        <authorList>
            <person name="Schikora-Tamarit M.A."/>
        </authorList>
    </citation>
    <scope>NUCLEOTIDE SEQUENCE</scope>
    <source>
        <strain evidence="1">CBS2887</strain>
    </source>
</reference>
<dbReference type="Pfam" id="PF08568">
    <property type="entry name" value="Kinetochor_Ybp2"/>
    <property type="match status" value="1"/>
</dbReference>
<gene>
    <name evidence="1" type="ORF">WICPIJ_009121</name>
</gene>
<evidence type="ECO:0000313" key="2">
    <source>
        <dbReference type="Proteomes" id="UP000774326"/>
    </source>
</evidence>
<dbReference type="PANTHER" id="PTHR28020:SF1">
    <property type="entry name" value="YAP1-BINDING PROTEIN 1-RELATED"/>
    <property type="match status" value="1"/>
</dbReference>
<dbReference type="GO" id="GO:0034599">
    <property type="term" value="P:cellular response to oxidative stress"/>
    <property type="evidence" value="ECO:0007669"/>
    <property type="project" value="InterPro"/>
</dbReference>
<dbReference type="GO" id="GO:0005737">
    <property type="term" value="C:cytoplasm"/>
    <property type="evidence" value="ECO:0007669"/>
    <property type="project" value="TreeGrafter"/>
</dbReference>
<organism evidence="1 2">
    <name type="scientific">Wickerhamomyces pijperi</name>
    <name type="common">Yeast</name>
    <name type="synonym">Pichia pijperi</name>
    <dbReference type="NCBI Taxonomy" id="599730"/>
    <lineage>
        <taxon>Eukaryota</taxon>
        <taxon>Fungi</taxon>
        <taxon>Dikarya</taxon>
        <taxon>Ascomycota</taxon>
        <taxon>Saccharomycotina</taxon>
        <taxon>Saccharomycetes</taxon>
        <taxon>Phaffomycetales</taxon>
        <taxon>Wickerhamomycetaceae</taxon>
        <taxon>Wickerhamomyces</taxon>
    </lineage>
</organism>
<protein>
    <submittedName>
        <fullName evidence="1">Uncharacterized protein</fullName>
    </submittedName>
</protein>
<proteinExistence type="predicted"/>
<sequence>MSDQETVIEVNVESIIETITNAVEDVKETGDYLSYATLLDIHLSDPSKFTDEEKLLVVDTLITILKENEDILVEIAWDLPELILKYFDFDWNFEGGLHSFPNIAANMAVFDLLSRKANAKEMFLKAIELFETLDYSQLAGDDAKSERVLDIKLHILVELLSASIKRIRTLYPSKFLAMALSALLKSYVSYIPHTNSVKFIVRRFYIFIRDYVPPGRPHGFMEEHGLTQEEADKIEEDENYLQRTLLRSFTTNLFGLGTKNRSGNFAVELFVSLKSAYTGKLPSFLEGVLDEEYEYDDDSMTSTSLLFGRINTLMMSYDFIFDDEFERIKSDSMKLFSDIDVSEYNDDVLQKVLQITLTDKISQLYNHENEKIPQNEEGLLTACTSYVKQTAHTFPITFKEAIPLTLRFLSPGILSESFRNIGSIDVVIFWCWIAMIKSKPTDLQAIPKYQIMLFLQILLFYASILESQDARYVIITLLTRFVTMVDESTAYEFIINTLTGAPFENGKAAMVLILKDLTIRDRSVTATATVSDITKSLESSSISSTNVPQPPKLPSRKYIELNQSRVDDLYALTQQCIDDSFNEETGSISNPEIFKTLLNYINLVISHKLKFKQEDLKSIVDACEAKVEKYKSLKKMDTSLDIQQGANIDFLMKLGKISPLESFPLDVMIPTSSSFSLKIPPPDEPFQQPAETMNIAANVALLCDVVVRLSELDEAEIEPHQWALVYHHVAQGDSDVWSGRNVDLKTNQEVLLQDMRVCDDPLWRYHDTAPPVQAIDRLGADSNHRVCWIIDL</sequence>
<evidence type="ECO:0000313" key="1">
    <source>
        <dbReference type="EMBL" id="KAH3676341.1"/>
    </source>
</evidence>
<dbReference type="Proteomes" id="UP000774326">
    <property type="component" value="Unassembled WGS sequence"/>
</dbReference>
<dbReference type="EMBL" id="JAEUBG010005287">
    <property type="protein sequence ID" value="KAH3676341.1"/>
    <property type="molecule type" value="Genomic_DNA"/>
</dbReference>
<keyword evidence="2" id="KW-1185">Reference proteome</keyword>
<dbReference type="OrthoDB" id="5396786at2759"/>
<comment type="caution">
    <text evidence="1">The sequence shown here is derived from an EMBL/GenBank/DDBJ whole genome shotgun (WGS) entry which is preliminary data.</text>
</comment>
<name>A0A9P8TFD7_WICPI</name>
<accession>A0A9P8TFD7</accession>